<dbReference type="EMBL" id="FOBO01000001">
    <property type="protein sequence ID" value="SEM03167.1"/>
    <property type="molecule type" value="Genomic_DNA"/>
</dbReference>
<dbReference type="Proteomes" id="UP000182160">
    <property type="component" value="Unassembled WGS sequence"/>
</dbReference>
<gene>
    <name evidence="1" type="ORF">SAMN04488077_101348</name>
</gene>
<name>A0A1H7V369_9RHOB</name>
<dbReference type="RefSeq" id="WP_074784655.1">
    <property type="nucleotide sequence ID" value="NZ_FOBO01000001.1"/>
</dbReference>
<sequence length="129" mass="14799">MKEADEERIAARLAKLMAMICVRNTGIEDLHAGTVPVTRTGDFSDVFVTDADGRRMVWTDVSHIDNDAMRDLMRQIVDRLYTFHMNRDDPQFRGHLDRWLAISGTWDDPKLDDALLAVISENEEPDRPV</sequence>
<evidence type="ECO:0000313" key="1">
    <source>
        <dbReference type="EMBL" id="SEM03167.1"/>
    </source>
</evidence>
<protein>
    <submittedName>
        <fullName evidence="1">Uncharacterized protein</fullName>
    </submittedName>
</protein>
<evidence type="ECO:0000313" key="2">
    <source>
        <dbReference type="Proteomes" id="UP000182160"/>
    </source>
</evidence>
<dbReference type="AlphaFoldDB" id="A0A1H7V369"/>
<proteinExistence type="predicted"/>
<accession>A0A1H7V369</accession>
<reference evidence="1 2" key="1">
    <citation type="submission" date="2016-10" db="EMBL/GenBank/DDBJ databases">
        <authorList>
            <person name="de Groot N.N."/>
        </authorList>
    </citation>
    <scope>NUCLEOTIDE SEQUENCE [LARGE SCALE GENOMIC DNA]</scope>
    <source>
        <strain evidence="1 2">DSM 11457</strain>
    </source>
</reference>
<organism evidence="1 2">
    <name type="scientific">Roseovarius tolerans</name>
    <dbReference type="NCBI Taxonomy" id="74031"/>
    <lineage>
        <taxon>Bacteria</taxon>
        <taxon>Pseudomonadati</taxon>
        <taxon>Pseudomonadota</taxon>
        <taxon>Alphaproteobacteria</taxon>
        <taxon>Rhodobacterales</taxon>
        <taxon>Roseobacteraceae</taxon>
        <taxon>Roseovarius</taxon>
    </lineage>
</organism>